<dbReference type="EMBL" id="VCAU01000037">
    <property type="protein sequence ID" value="KAF9889303.1"/>
    <property type="molecule type" value="Genomic_DNA"/>
</dbReference>
<evidence type="ECO:0000313" key="4">
    <source>
        <dbReference type="Proteomes" id="UP001194746"/>
    </source>
</evidence>
<dbReference type="InterPro" id="IPR038021">
    <property type="entry name" value="Putative_hydro-lyase"/>
</dbReference>
<reference evidence="3" key="2">
    <citation type="submission" date="2020-02" db="EMBL/GenBank/DDBJ databases">
        <authorList>
            <person name="Gilchrist C.L.M."/>
            <person name="Chooi Y.-H."/>
        </authorList>
    </citation>
    <scope>NUCLEOTIDE SEQUENCE</scope>
    <source>
        <strain evidence="3">MST-FP2251</strain>
    </source>
</reference>
<evidence type="ECO:0000313" key="3">
    <source>
        <dbReference type="EMBL" id="KAF9889303.1"/>
    </source>
</evidence>
<dbReference type="PANTHER" id="PTHR32022">
    <property type="entry name" value="D-GLUTAMATE CYCLASE, MITOCHONDRIAL"/>
    <property type="match status" value="1"/>
</dbReference>
<comment type="similarity">
    <text evidence="1">Belongs to the D-glutamate cyclase family.</text>
</comment>
<proteinExistence type="inferred from homology"/>
<evidence type="ECO:0008006" key="5">
    <source>
        <dbReference type="Google" id="ProtNLM"/>
    </source>
</evidence>
<dbReference type="Proteomes" id="UP001194746">
    <property type="component" value="Unassembled WGS sequence"/>
</dbReference>
<evidence type="ECO:0000256" key="1">
    <source>
        <dbReference type="ARBA" id="ARBA00007896"/>
    </source>
</evidence>
<comment type="caution">
    <text evidence="3">The sequence shown here is derived from an EMBL/GenBank/DDBJ whole genome shotgun (WGS) entry which is preliminary data.</text>
</comment>
<keyword evidence="2" id="KW-0456">Lyase</keyword>
<dbReference type="GO" id="GO:0047820">
    <property type="term" value="F:D-glutamate cyclase activity"/>
    <property type="evidence" value="ECO:0007669"/>
    <property type="project" value="TreeGrafter"/>
</dbReference>
<evidence type="ECO:0000256" key="2">
    <source>
        <dbReference type="ARBA" id="ARBA00023239"/>
    </source>
</evidence>
<dbReference type="Gene3D" id="3.40.1640.10">
    <property type="entry name" value="PSTPO5379-like"/>
    <property type="match status" value="1"/>
</dbReference>
<dbReference type="PANTHER" id="PTHR32022:SF10">
    <property type="entry name" value="D-GLUTAMATE CYCLASE, MITOCHONDRIAL"/>
    <property type="match status" value="1"/>
</dbReference>
<dbReference type="SUPFAM" id="SSF160920">
    <property type="entry name" value="PSTPO5379-like"/>
    <property type="match status" value="1"/>
</dbReference>
<dbReference type="AlphaFoldDB" id="A0AAD4GVC0"/>
<dbReference type="InterPro" id="IPR009906">
    <property type="entry name" value="D-Glu_cyclase"/>
</dbReference>
<gene>
    <name evidence="3" type="ORF">FE257_007412</name>
</gene>
<dbReference type="GO" id="GO:0006536">
    <property type="term" value="P:glutamate metabolic process"/>
    <property type="evidence" value="ECO:0007669"/>
    <property type="project" value="TreeGrafter"/>
</dbReference>
<accession>A0AAD4GVC0</accession>
<name>A0AAD4GVC0_ASPNN</name>
<dbReference type="Gene3D" id="3.30.2040.10">
    <property type="entry name" value="PSTPO5379-like domain"/>
    <property type="match status" value="1"/>
</dbReference>
<dbReference type="Pfam" id="PF07286">
    <property type="entry name" value="D-Glu_cyclase"/>
    <property type="match status" value="1"/>
</dbReference>
<keyword evidence="4" id="KW-1185">Reference proteome</keyword>
<organism evidence="3 4">
    <name type="scientific">Aspergillus nanangensis</name>
    <dbReference type="NCBI Taxonomy" id="2582783"/>
    <lineage>
        <taxon>Eukaryota</taxon>
        <taxon>Fungi</taxon>
        <taxon>Dikarya</taxon>
        <taxon>Ascomycota</taxon>
        <taxon>Pezizomycotina</taxon>
        <taxon>Eurotiomycetes</taxon>
        <taxon>Eurotiomycetidae</taxon>
        <taxon>Eurotiales</taxon>
        <taxon>Aspergillaceae</taxon>
        <taxon>Aspergillus</taxon>
        <taxon>Aspergillus subgen. Circumdati</taxon>
    </lineage>
</organism>
<dbReference type="FunFam" id="3.30.2040.10:FF:000001">
    <property type="entry name" value="D-glutamate cyclase, mitochondrial"/>
    <property type="match status" value="1"/>
</dbReference>
<reference evidence="3" key="1">
    <citation type="journal article" date="2019" name="Beilstein J. Org. Chem.">
        <title>Nanangenines: drimane sesquiterpenoids as the dominant metabolite cohort of a novel Australian fungus, Aspergillus nanangensis.</title>
        <authorList>
            <person name="Lacey H.J."/>
            <person name="Gilchrist C.L.M."/>
            <person name="Crombie A."/>
            <person name="Kalaitzis J.A."/>
            <person name="Vuong D."/>
            <person name="Rutledge P.J."/>
            <person name="Turner P."/>
            <person name="Pitt J.I."/>
            <person name="Lacey E."/>
            <person name="Chooi Y.H."/>
            <person name="Piggott A.M."/>
        </authorList>
    </citation>
    <scope>NUCLEOTIDE SEQUENCE</scope>
    <source>
        <strain evidence="3">MST-FP2251</strain>
    </source>
</reference>
<protein>
    <recommendedName>
        <fullName evidence="5">DUF1445 domain protein</fullName>
    </recommendedName>
</protein>
<sequence>MRVDKRWSTRLHARSPAIEHALSPSRGSSGGDATVLWAICFFCGENSPPTFPPPDVEKGHDQISRLITSQSSSPAHEARLQSRHNLVTNTSGLAPGYLQANLLILPSQHARQFHDLCLRNPVSCPLLGITSPGDPHTVRPAACIQHPDFDLRTDFPMYRVYQHGKYLGSRRDLRDVWADDYVGFLIGCSFSFEDALTGAGLQPRHQKTNTIVAMYRTNIPLLPAGIFTNATCIVSMRPYRPEDIERVRDVTRPYLATHGEPVGWGWEAVERLGIRDVHHPDFGQPQVFEEGEVPVFWACGVTPQMAVEAAGDKMEGLVFAHEPGHMLVTDWKAGDLEQLGKGSFD</sequence>